<dbReference type="Pfam" id="PF01926">
    <property type="entry name" value="MMR_HSR1"/>
    <property type="match status" value="1"/>
</dbReference>
<evidence type="ECO:0000256" key="1">
    <source>
        <dbReference type="ARBA" id="ARBA00004123"/>
    </source>
</evidence>
<dbReference type="PANTHER" id="PTHR11089">
    <property type="entry name" value="GTP-BINDING PROTEIN-RELATED"/>
    <property type="match status" value="1"/>
</dbReference>
<dbReference type="OrthoDB" id="10266128at2759"/>
<evidence type="ECO:0000259" key="7">
    <source>
        <dbReference type="Pfam" id="PF08701"/>
    </source>
</evidence>
<feature type="domain" description="G" evidence="6">
    <location>
        <begin position="265"/>
        <end position="341"/>
    </location>
</feature>
<feature type="region of interest" description="Disordered" evidence="5">
    <location>
        <begin position="491"/>
        <end position="655"/>
    </location>
</feature>
<reference evidence="8 9" key="1">
    <citation type="journal article" date="2018" name="Sci. Rep.">
        <title>Genome sequence of the cauliflower mushroom Sparassis crispa (Hanabiratake) and its association with beneficial usage.</title>
        <authorList>
            <person name="Kiyama R."/>
            <person name="Furutani Y."/>
            <person name="Kawaguchi K."/>
            <person name="Nakanishi T."/>
        </authorList>
    </citation>
    <scope>NUCLEOTIDE SEQUENCE [LARGE SCALE GENOMIC DNA]</scope>
</reference>
<dbReference type="PANTHER" id="PTHR11089:SF30">
    <property type="entry name" value="GUANINE NUCLEOTIDE-BINDING PROTEIN-LIKE 3 HOMOLOG"/>
    <property type="match status" value="1"/>
</dbReference>
<accession>A0A401GAD4</accession>
<feature type="domain" description="Guanine nucleotide-binding protein-like 3 N-terminal" evidence="7">
    <location>
        <begin position="14"/>
        <end position="89"/>
    </location>
</feature>
<gene>
    <name evidence="8" type="ORF">SCP_0203270</name>
</gene>
<dbReference type="FunCoup" id="A0A401GAD4">
    <property type="interactions" value="408"/>
</dbReference>
<dbReference type="GO" id="GO:0005730">
    <property type="term" value="C:nucleolus"/>
    <property type="evidence" value="ECO:0007669"/>
    <property type="project" value="TreeGrafter"/>
</dbReference>
<protein>
    <submittedName>
        <fullName evidence="8">Nuclear GTP-binding protein</fullName>
    </submittedName>
</protein>
<dbReference type="InterPro" id="IPR014813">
    <property type="entry name" value="Gnl3_N_dom"/>
</dbReference>
<organism evidence="8 9">
    <name type="scientific">Sparassis crispa</name>
    <dbReference type="NCBI Taxonomy" id="139825"/>
    <lineage>
        <taxon>Eukaryota</taxon>
        <taxon>Fungi</taxon>
        <taxon>Dikarya</taxon>
        <taxon>Basidiomycota</taxon>
        <taxon>Agaricomycotina</taxon>
        <taxon>Agaricomycetes</taxon>
        <taxon>Polyporales</taxon>
        <taxon>Sparassidaceae</taxon>
        <taxon>Sparassis</taxon>
    </lineage>
</organism>
<dbReference type="InterPro" id="IPR006073">
    <property type="entry name" value="GTP-bd"/>
</dbReference>
<dbReference type="InterPro" id="IPR023179">
    <property type="entry name" value="GTP-bd_ortho_bundle_sf"/>
</dbReference>
<evidence type="ECO:0000256" key="3">
    <source>
        <dbReference type="ARBA" id="ARBA00023134"/>
    </source>
</evidence>
<feature type="region of interest" description="Disordered" evidence="5">
    <location>
        <begin position="69"/>
        <end position="98"/>
    </location>
</feature>
<dbReference type="AlphaFoldDB" id="A0A401GAD4"/>
<dbReference type="Gene3D" id="3.40.50.300">
    <property type="entry name" value="P-loop containing nucleotide triphosphate hydrolases"/>
    <property type="match status" value="1"/>
</dbReference>
<dbReference type="InParanoid" id="A0A401GAD4"/>
<dbReference type="STRING" id="139825.A0A401GAD4"/>
<dbReference type="Proteomes" id="UP000287166">
    <property type="component" value="Unassembled WGS sequence"/>
</dbReference>
<feature type="compositionally biased region" description="Basic and acidic residues" evidence="5">
    <location>
        <begin position="69"/>
        <end position="85"/>
    </location>
</feature>
<keyword evidence="4" id="KW-0539">Nucleus</keyword>
<sequence length="665" mass="72639">MPRIRKKPSKRGSTNQREKIKHKAAETRKKRKKDAKKITQWKTKHPKDLGIPNNFPYKDQILAEVAEERRRAVEEKERRKAEKKSAKAKISSENGSDAESEVAFDGVSAVTGGATKTSSGKEKALQVDAKDVEEDVPVLINRDLSDLKTVLDIADVVIQVLDARDPLPYRSTHIEEIAGEKKMLLVLNKVDACPREAIVSWVATLRGQCPTVLFRSASAFLPKAVEPSSRGKAKDPVDDAWGVDAILSCLGSWAQQKQDEKPLVVAVVGVANVGKSSVINSLLKRAALVIYTVNSTALEGSTTTTHPQEVEIEFEGKQIRLIDTPGVSWHPVPDDSRETTEKIRAQDILVRSRGRIERLKNPVPVVAAIVSRSDREDIMLFYNLPAFADRDTNAFLSGVARSNGLIKKGGVLDLSGASRIVLRDWSTGKFLRYTMPASPAPTSASDTAPAEVYAKDEEVVSRLFTLKEMRRAGGAIKMTAGPVETRKVVLDASWMVSDDEDGNEGDEEEDEDELDEDVSGGVDEEDEDQESGGGDVDEDEDEDSDDAPVRPSGKRKRGVTKISTPPPRPLKKVAFSAEPKGTKQARAAAGAKGSRTTTLEARSKSAEDKPVVKSKAAVAVDKASKTKHAMKKTARHAVSQKVANSSSKNTAPREGEEVYDFKKFF</sequence>
<keyword evidence="3" id="KW-0342">GTP-binding</keyword>
<evidence type="ECO:0000259" key="6">
    <source>
        <dbReference type="Pfam" id="PF01926"/>
    </source>
</evidence>
<feature type="compositionally biased region" description="Basic and acidic residues" evidence="5">
    <location>
        <begin position="601"/>
        <end position="611"/>
    </location>
</feature>
<feature type="compositionally biased region" description="Polar residues" evidence="5">
    <location>
        <begin position="641"/>
        <end position="650"/>
    </location>
</feature>
<keyword evidence="9" id="KW-1185">Reference proteome</keyword>
<comment type="subcellular location">
    <subcellularLocation>
        <location evidence="1">Nucleus</location>
    </subcellularLocation>
</comment>
<proteinExistence type="predicted"/>
<keyword evidence="2" id="KW-0547">Nucleotide-binding</keyword>
<dbReference type="RefSeq" id="XP_027610043.1">
    <property type="nucleotide sequence ID" value="XM_027754242.1"/>
</dbReference>
<dbReference type="EMBL" id="BFAD01000002">
    <property type="protein sequence ID" value="GBE79130.1"/>
    <property type="molecule type" value="Genomic_DNA"/>
</dbReference>
<feature type="compositionally biased region" description="Basic residues" evidence="5">
    <location>
        <begin position="1"/>
        <end position="10"/>
    </location>
</feature>
<dbReference type="GO" id="GO:0005525">
    <property type="term" value="F:GTP binding"/>
    <property type="evidence" value="ECO:0007669"/>
    <property type="project" value="UniProtKB-KW"/>
</dbReference>
<dbReference type="SUPFAM" id="SSF52540">
    <property type="entry name" value="P-loop containing nucleoside triphosphate hydrolases"/>
    <property type="match status" value="1"/>
</dbReference>
<evidence type="ECO:0000256" key="4">
    <source>
        <dbReference type="ARBA" id="ARBA00023242"/>
    </source>
</evidence>
<evidence type="ECO:0000313" key="8">
    <source>
        <dbReference type="EMBL" id="GBE79130.1"/>
    </source>
</evidence>
<evidence type="ECO:0000313" key="9">
    <source>
        <dbReference type="Proteomes" id="UP000287166"/>
    </source>
</evidence>
<dbReference type="Gene3D" id="1.10.1580.10">
    <property type="match status" value="1"/>
</dbReference>
<dbReference type="Pfam" id="PF08701">
    <property type="entry name" value="GN3L_Grn1"/>
    <property type="match status" value="1"/>
</dbReference>
<name>A0A401GAD4_9APHY</name>
<feature type="compositionally biased region" description="Acidic residues" evidence="5">
    <location>
        <begin position="497"/>
        <end position="546"/>
    </location>
</feature>
<comment type="caution">
    <text evidence="8">The sequence shown here is derived from an EMBL/GenBank/DDBJ whole genome shotgun (WGS) entry which is preliminary data.</text>
</comment>
<dbReference type="InterPro" id="IPR027417">
    <property type="entry name" value="P-loop_NTPase"/>
</dbReference>
<dbReference type="InterPro" id="IPR050755">
    <property type="entry name" value="TRAFAC_YlqF/YawG_RiboMat"/>
</dbReference>
<evidence type="ECO:0000256" key="2">
    <source>
        <dbReference type="ARBA" id="ARBA00022741"/>
    </source>
</evidence>
<feature type="compositionally biased region" description="Basic residues" evidence="5">
    <location>
        <begin position="625"/>
        <end position="635"/>
    </location>
</feature>
<evidence type="ECO:0000256" key="5">
    <source>
        <dbReference type="SAM" id="MobiDB-lite"/>
    </source>
</evidence>
<feature type="region of interest" description="Disordered" evidence="5">
    <location>
        <begin position="1"/>
        <end position="55"/>
    </location>
</feature>
<dbReference type="GeneID" id="38776047"/>